<dbReference type="InterPro" id="IPR029069">
    <property type="entry name" value="HotDog_dom_sf"/>
</dbReference>
<evidence type="ECO:0000313" key="3">
    <source>
        <dbReference type="Proteomes" id="UP000734823"/>
    </source>
</evidence>
<evidence type="ECO:0000313" key="2">
    <source>
        <dbReference type="EMBL" id="MBC6447888.1"/>
    </source>
</evidence>
<name>A0ABR7L5R6_9PSEU</name>
<protein>
    <submittedName>
        <fullName evidence="2">Acyl-CoA thioesterase</fullName>
    </submittedName>
</protein>
<evidence type="ECO:0000259" key="1">
    <source>
        <dbReference type="Pfam" id="PF03061"/>
    </source>
</evidence>
<accession>A0ABR7L5R6</accession>
<dbReference type="InterPro" id="IPR006683">
    <property type="entry name" value="Thioestr_dom"/>
</dbReference>
<gene>
    <name evidence="2" type="ORF">GPZ80_11970</name>
</gene>
<dbReference type="Gene3D" id="3.10.129.10">
    <property type="entry name" value="Hotdog Thioesterase"/>
    <property type="match status" value="1"/>
</dbReference>
<sequence>MGLVHNTRYGLLVERALTLFWDRHGYSYRDGKLGHVDASVGVVEFSISYKAPIRGTGEVGVQLIVDHVGDSSVVYAFRVLSADSATVHAEGKRVHIRLDPRTFRPTSWQEDTRAIYKTLQAQ</sequence>
<keyword evidence="3" id="KW-1185">Reference proteome</keyword>
<comment type="caution">
    <text evidence="2">The sequence shown here is derived from an EMBL/GenBank/DDBJ whole genome shotgun (WGS) entry which is preliminary data.</text>
</comment>
<feature type="domain" description="Thioesterase" evidence="1">
    <location>
        <begin position="1"/>
        <end position="86"/>
    </location>
</feature>
<dbReference type="Proteomes" id="UP000734823">
    <property type="component" value="Unassembled WGS sequence"/>
</dbReference>
<proteinExistence type="predicted"/>
<reference evidence="2 3" key="1">
    <citation type="submission" date="2020-06" db="EMBL/GenBank/DDBJ databases">
        <title>Actinokineospora xiongansis sp. nov., isolated from soil of Baiyangdian.</title>
        <authorList>
            <person name="Zhang X."/>
        </authorList>
    </citation>
    <scope>NUCLEOTIDE SEQUENCE [LARGE SCALE GENOMIC DNA]</scope>
    <source>
        <strain evidence="2 3">HBU206404</strain>
    </source>
</reference>
<dbReference type="SUPFAM" id="SSF54637">
    <property type="entry name" value="Thioesterase/thiol ester dehydrase-isomerase"/>
    <property type="match status" value="1"/>
</dbReference>
<dbReference type="EMBL" id="JABVED010000005">
    <property type="protein sequence ID" value="MBC6447888.1"/>
    <property type="molecule type" value="Genomic_DNA"/>
</dbReference>
<dbReference type="Pfam" id="PF03061">
    <property type="entry name" value="4HBT"/>
    <property type="match status" value="1"/>
</dbReference>
<organism evidence="2 3">
    <name type="scientific">Actinokineospora xionganensis</name>
    <dbReference type="NCBI Taxonomy" id="2684470"/>
    <lineage>
        <taxon>Bacteria</taxon>
        <taxon>Bacillati</taxon>
        <taxon>Actinomycetota</taxon>
        <taxon>Actinomycetes</taxon>
        <taxon>Pseudonocardiales</taxon>
        <taxon>Pseudonocardiaceae</taxon>
        <taxon>Actinokineospora</taxon>
    </lineage>
</organism>